<keyword evidence="2" id="KW-1185">Reference proteome</keyword>
<dbReference type="EMBL" id="JAKOGI010000520">
    <property type="protein sequence ID" value="KAJ8433718.1"/>
    <property type="molecule type" value="Genomic_DNA"/>
</dbReference>
<dbReference type="AlphaFoldDB" id="A0A9Q1JZ09"/>
<dbReference type="Proteomes" id="UP001153076">
    <property type="component" value="Unassembled WGS sequence"/>
</dbReference>
<gene>
    <name evidence="1" type="ORF">Cgig2_004347</name>
</gene>
<organism evidence="1 2">
    <name type="scientific">Carnegiea gigantea</name>
    <dbReference type="NCBI Taxonomy" id="171969"/>
    <lineage>
        <taxon>Eukaryota</taxon>
        <taxon>Viridiplantae</taxon>
        <taxon>Streptophyta</taxon>
        <taxon>Embryophyta</taxon>
        <taxon>Tracheophyta</taxon>
        <taxon>Spermatophyta</taxon>
        <taxon>Magnoliopsida</taxon>
        <taxon>eudicotyledons</taxon>
        <taxon>Gunneridae</taxon>
        <taxon>Pentapetalae</taxon>
        <taxon>Caryophyllales</taxon>
        <taxon>Cactineae</taxon>
        <taxon>Cactaceae</taxon>
        <taxon>Cactoideae</taxon>
        <taxon>Echinocereeae</taxon>
        <taxon>Carnegiea</taxon>
    </lineage>
</organism>
<proteinExistence type="predicted"/>
<protein>
    <submittedName>
        <fullName evidence="1">Uncharacterized protein</fullName>
    </submittedName>
</protein>
<accession>A0A9Q1JZ09</accession>
<sequence length="250" mass="27390">MATCSFVTFNGSAELEGTRAPDFVKPSTKAYLGSSIVRGVTCWHSGEPPAIGDLSALLQTERSLDYRCGDGPSIPLPLEGGGSALRGVEAKAAAMSWPSSVCRCLYISARGRFTNIVGGFWPCNANFSTCKKRNKESPRSQQIDLSCLSLNKTVPLLFAAPLILGCNLMLSGLFTLEGRGHFLCLLCKKQKKDKKAHNDKENVVLEVRQLREPMEELLIGQLDPLALGLFAYVHYLGHEGWDRLRTIIFP</sequence>
<comment type="caution">
    <text evidence="1">The sequence shown here is derived from an EMBL/GenBank/DDBJ whole genome shotgun (WGS) entry which is preliminary data.</text>
</comment>
<evidence type="ECO:0000313" key="1">
    <source>
        <dbReference type="EMBL" id="KAJ8433718.1"/>
    </source>
</evidence>
<reference evidence="1" key="1">
    <citation type="submission" date="2022-04" db="EMBL/GenBank/DDBJ databases">
        <title>Carnegiea gigantea Genome sequencing and assembly v2.</title>
        <authorList>
            <person name="Copetti D."/>
            <person name="Sanderson M.J."/>
            <person name="Burquez A."/>
            <person name="Wojciechowski M.F."/>
        </authorList>
    </citation>
    <scope>NUCLEOTIDE SEQUENCE</scope>
    <source>
        <strain evidence="1">SGP5-SGP5p</strain>
        <tissue evidence="1">Aerial part</tissue>
    </source>
</reference>
<evidence type="ECO:0000313" key="2">
    <source>
        <dbReference type="Proteomes" id="UP001153076"/>
    </source>
</evidence>
<name>A0A9Q1JZ09_9CARY</name>